<evidence type="ECO:0000259" key="1">
    <source>
        <dbReference type="Pfam" id="PF17781"/>
    </source>
</evidence>
<protein>
    <recommendedName>
        <fullName evidence="1">RPN1 N-terminal domain-containing protein</fullName>
    </recommendedName>
</protein>
<keyword evidence="3" id="KW-1185">Reference proteome</keyword>
<proteinExistence type="predicted"/>
<sequence length="111" mass="12086">MVVVHTIGIQTGSGFIYEACTYGRRELRGSIQIKKRGSAVISGSFRYPRPLPPSLARPEAAAAVVVASPIAPPPAPRPFMASVPKPLQFLRPLYPDLEILYDPWSASEDKP</sequence>
<evidence type="ECO:0000313" key="2">
    <source>
        <dbReference type="EMBL" id="KAJ7307891.1"/>
    </source>
</evidence>
<gene>
    <name evidence="2" type="ORF">DFH08DRAFT_975277</name>
</gene>
<organism evidence="2 3">
    <name type="scientific">Mycena albidolilacea</name>
    <dbReference type="NCBI Taxonomy" id="1033008"/>
    <lineage>
        <taxon>Eukaryota</taxon>
        <taxon>Fungi</taxon>
        <taxon>Dikarya</taxon>
        <taxon>Basidiomycota</taxon>
        <taxon>Agaricomycotina</taxon>
        <taxon>Agaricomycetes</taxon>
        <taxon>Agaricomycetidae</taxon>
        <taxon>Agaricales</taxon>
        <taxon>Marasmiineae</taxon>
        <taxon>Mycenaceae</taxon>
        <taxon>Mycena</taxon>
    </lineage>
</organism>
<accession>A0AAD7EAT0</accession>
<dbReference type="Proteomes" id="UP001218218">
    <property type="component" value="Unassembled WGS sequence"/>
</dbReference>
<reference evidence="2" key="1">
    <citation type="submission" date="2023-03" db="EMBL/GenBank/DDBJ databases">
        <title>Massive genome expansion in bonnet fungi (Mycena s.s.) driven by repeated elements and novel gene families across ecological guilds.</title>
        <authorList>
            <consortium name="Lawrence Berkeley National Laboratory"/>
            <person name="Harder C.B."/>
            <person name="Miyauchi S."/>
            <person name="Viragh M."/>
            <person name="Kuo A."/>
            <person name="Thoen E."/>
            <person name="Andreopoulos B."/>
            <person name="Lu D."/>
            <person name="Skrede I."/>
            <person name="Drula E."/>
            <person name="Henrissat B."/>
            <person name="Morin E."/>
            <person name="Kohler A."/>
            <person name="Barry K."/>
            <person name="LaButti K."/>
            <person name="Morin E."/>
            <person name="Salamov A."/>
            <person name="Lipzen A."/>
            <person name="Mereny Z."/>
            <person name="Hegedus B."/>
            <person name="Baldrian P."/>
            <person name="Stursova M."/>
            <person name="Weitz H."/>
            <person name="Taylor A."/>
            <person name="Grigoriev I.V."/>
            <person name="Nagy L.G."/>
            <person name="Martin F."/>
            <person name="Kauserud H."/>
        </authorList>
    </citation>
    <scope>NUCLEOTIDE SEQUENCE</scope>
    <source>
        <strain evidence="2">CBHHK002</strain>
    </source>
</reference>
<evidence type="ECO:0000313" key="3">
    <source>
        <dbReference type="Proteomes" id="UP001218218"/>
    </source>
</evidence>
<dbReference type="EMBL" id="JARIHO010000086">
    <property type="protein sequence ID" value="KAJ7307891.1"/>
    <property type="molecule type" value="Genomic_DNA"/>
</dbReference>
<comment type="caution">
    <text evidence="2">The sequence shown here is derived from an EMBL/GenBank/DDBJ whole genome shotgun (WGS) entry which is preliminary data.</text>
</comment>
<dbReference type="Pfam" id="PF17781">
    <property type="entry name" value="RPN1_RPN2_N"/>
    <property type="match status" value="1"/>
</dbReference>
<feature type="domain" description="RPN1 N-terminal" evidence="1">
    <location>
        <begin position="80"/>
        <end position="110"/>
    </location>
</feature>
<dbReference type="InterPro" id="IPR040892">
    <property type="entry name" value="RPN1_N"/>
</dbReference>
<dbReference type="AlphaFoldDB" id="A0AAD7EAT0"/>
<name>A0AAD7EAT0_9AGAR</name>